<dbReference type="RefSeq" id="WP_091149822.1">
    <property type="nucleotide sequence ID" value="NZ_FNAI01000005.1"/>
</dbReference>
<feature type="domain" description="SusE outer membrane protein" evidence="2">
    <location>
        <begin position="27"/>
        <end position="132"/>
    </location>
</feature>
<evidence type="ECO:0000259" key="3">
    <source>
        <dbReference type="Pfam" id="PF16411"/>
    </source>
</evidence>
<gene>
    <name evidence="4" type="ORF">SAMN05216464_105251</name>
</gene>
<sequence>MKKLINSTLIAIACLAVACHKEAALTTLQPVSFNAPLASSTNTAILTKSTDDANVITFTWPAVVYPYKSHVTYTLQADVPTDTVGATAWGKAQSILIGDDILTKTYKGSDLNALALKVGLAGNDTAKMVFRILAYQDRNVFSKAITVTVSPYVEIVVFVPPPPPASLGLSTLHLPGFYQSWSPPTAGTVAAEKDGIYEGYIYMPESADGSAYHFKFTSDPDWNHTNYGDGGAGLLTTDGTKGDLVLPGPGFYQLIANTTALTWSATPVVFGIIGDATPGGWDNDTPMSYDPVKQVWKVTAVMKTNASFKFRANKEWKIDFGVDPATGRLAYADNPAYPYNGAVQNLSVTEDGTYTIYLDVHDPNAYYYYVNKN</sequence>
<dbReference type="InterPro" id="IPR025970">
    <property type="entry name" value="SusE"/>
</dbReference>
<evidence type="ECO:0000259" key="2">
    <source>
        <dbReference type="Pfam" id="PF14292"/>
    </source>
</evidence>
<keyword evidence="5" id="KW-1185">Reference proteome</keyword>
<keyword evidence="1" id="KW-0732">Signal</keyword>
<feature type="chain" id="PRO_5011763918" evidence="1">
    <location>
        <begin position="19"/>
        <end position="373"/>
    </location>
</feature>
<dbReference type="Pfam" id="PF16411">
    <property type="entry name" value="SusF_SusE"/>
    <property type="match status" value="1"/>
</dbReference>
<dbReference type="CDD" id="cd12967">
    <property type="entry name" value="CBM_SusE-F_like_u1"/>
    <property type="match status" value="1"/>
</dbReference>
<dbReference type="Proteomes" id="UP000199072">
    <property type="component" value="Unassembled WGS sequence"/>
</dbReference>
<dbReference type="STRING" id="1391627.SAMN05216464_105251"/>
<evidence type="ECO:0000256" key="1">
    <source>
        <dbReference type="SAM" id="SignalP"/>
    </source>
</evidence>
<reference evidence="4 5" key="1">
    <citation type="submission" date="2016-10" db="EMBL/GenBank/DDBJ databases">
        <authorList>
            <person name="de Groot N.N."/>
        </authorList>
    </citation>
    <scope>NUCLEOTIDE SEQUENCE [LARGE SCALE GENOMIC DNA]</scope>
    <source>
        <strain evidence="4 5">47C3B</strain>
    </source>
</reference>
<name>A0A1G7C328_9SPHI</name>
<proteinExistence type="predicted"/>
<organism evidence="4 5">
    <name type="scientific">Mucilaginibacter pineti</name>
    <dbReference type="NCBI Taxonomy" id="1391627"/>
    <lineage>
        <taxon>Bacteria</taxon>
        <taxon>Pseudomonadati</taxon>
        <taxon>Bacteroidota</taxon>
        <taxon>Sphingobacteriia</taxon>
        <taxon>Sphingobacteriales</taxon>
        <taxon>Sphingobacteriaceae</taxon>
        <taxon>Mucilaginibacter</taxon>
    </lineage>
</organism>
<evidence type="ECO:0000313" key="5">
    <source>
        <dbReference type="Proteomes" id="UP000199072"/>
    </source>
</evidence>
<dbReference type="CDD" id="cd12956">
    <property type="entry name" value="CBM_SusE-F_like"/>
    <property type="match status" value="1"/>
</dbReference>
<dbReference type="Pfam" id="PF14292">
    <property type="entry name" value="SusE"/>
    <property type="match status" value="1"/>
</dbReference>
<accession>A0A1G7C328</accession>
<evidence type="ECO:0000313" key="4">
    <source>
        <dbReference type="EMBL" id="SDE33180.1"/>
    </source>
</evidence>
<dbReference type="EMBL" id="FNAI01000005">
    <property type="protein sequence ID" value="SDE33180.1"/>
    <property type="molecule type" value="Genomic_DNA"/>
</dbReference>
<dbReference type="AlphaFoldDB" id="A0A1G7C328"/>
<dbReference type="OrthoDB" id="975117at2"/>
<protein>
    <submittedName>
        <fullName evidence="4">Uncharacterized protein</fullName>
    </submittedName>
</protein>
<feature type="domain" description="Outer membrane protein SusF/SusE-like C-terminal" evidence="3">
    <location>
        <begin position="272"/>
        <end position="362"/>
    </location>
</feature>
<feature type="signal peptide" evidence="1">
    <location>
        <begin position="1"/>
        <end position="18"/>
    </location>
</feature>
<dbReference type="PROSITE" id="PS51257">
    <property type="entry name" value="PROKAR_LIPOPROTEIN"/>
    <property type="match status" value="1"/>
</dbReference>
<dbReference type="Gene3D" id="2.60.40.3620">
    <property type="match status" value="2"/>
</dbReference>
<dbReference type="InterPro" id="IPR032187">
    <property type="entry name" value="SusF/SusE-like_C"/>
</dbReference>